<dbReference type="HAMAP" id="MF_02071">
    <property type="entry name" value="RlpA"/>
    <property type="match status" value="1"/>
</dbReference>
<dbReference type="Gene3D" id="2.40.40.10">
    <property type="entry name" value="RlpA-like domain"/>
    <property type="match status" value="1"/>
</dbReference>
<dbReference type="PANTHER" id="PTHR34183">
    <property type="entry name" value="ENDOLYTIC PEPTIDOGLYCAN TRANSGLYCOSYLASE RLPA"/>
    <property type="match status" value="1"/>
</dbReference>
<dbReference type="PANTHER" id="PTHR34183:SF1">
    <property type="entry name" value="ENDOLYTIC PEPTIDOGLYCAN TRANSGLYCOSYLASE RLPA"/>
    <property type="match status" value="1"/>
</dbReference>
<evidence type="ECO:0000256" key="1">
    <source>
        <dbReference type="ARBA" id="ARBA00022729"/>
    </source>
</evidence>
<accession>A0A3L8PZE4</accession>
<comment type="similarity">
    <text evidence="4 5">Belongs to the RlpA family.</text>
</comment>
<sequence length="259" mass="28858">MKKSNLFTGLVLMLIISGCSNSRYHLSDDKAPVNPPDLSQIENAHPRYEPHSRQGNNAYEVFNKKYQVLPSAKDYVAIGKASYYGKKFHGYHTSNGEIYDMYSMSAAHKSLPLPSYVKVTNLDNDKSVIVRVNDRGPFHKGRIIDVSYAAAYKLGMLKQGVANVKLEAIHLVPPSINSPKTVSTTPEKLFIQLVASKNRVRLASLAKQLQAKYQFSTRLQAVKGLYRLQVGPVSEAVLAEKLLEKLKADGYPKSFIISE</sequence>
<proteinExistence type="inferred from homology"/>
<dbReference type="GO" id="GO:0008932">
    <property type="term" value="F:lytic endotransglycosylase activity"/>
    <property type="evidence" value="ECO:0007669"/>
    <property type="project" value="UniProtKB-UniRule"/>
</dbReference>
<dbReference type="Pfam" id="PF05036">
    <property type="entry name" value="SPOR"/>
    <property type="match status" value="1"/>
</dbReference>
<evidence type="ECO:0000256" key="4">
    <source>
        <dbReference type="HAMAP-Rule" id="MF_02071"/>
    </source>
</evidence>
<evidence type="ECO:0000256" key="3">
    <source>
        <dbReference type="ARBA" id="ARBA00023316"/>
    </source>
</evidence>
<evidence type="ECO:0000259" key="6">
    <source>
        <dbReference type="PROSITE" id="PS51724"/>
    </source>
</evidence>
<name>A0A3L8PZE4_9GAMM</name>
<gene>
    <name evidence="4" type="primary">rlpA</name>
    <name evidence="7" type="ORF">D5018_08420</name>
</gene>
<dbReference type="GO" id="GO:0009279">
    <property type="term" value="C:cell outer membrane"/>
    <property type="evidence" value="ECO:0007669"/>
    <property type="project" value="TreeGrafter"/>
</dbReference>
<dbReference type="SUPFAM" id="SSF110997">
    <property type="entry name" value="Sporulation related repeat"/>
    <property type="match status" value="1"/>
</dbReference>
<dbReference type="InterPro" id="IPR036680">
    <property type="entry name" value="SPOR-like_sf"/>
</dbReference>
<comment type="subcellular location">
    <subcellularLocation>
        <location evidence="4">Cell membrane</location>
        <topology evidence="4">Lipid-anchor</topology>
    </subcellularLocation>
</comment>
<dbReference type="GO" id="GO:0005886">
    <property type="term" value="C:plasma membrane"/>
    <property type="evidence" value="ECO:0007669"/>
    <property type="project" value="UniProtKB-SubCell"/>
</dbReference>
<dbReference type="GO" id="GO:0042834">
    <property type="term" value="F:peptidoglycan binding"/>
    <property type="evidence" value="ECO:0007669"/>
    <property type="project" value="InterPro"/>
</dbReference>
<dbReference type="EC" id="4.2.2.-" evidence="4"/>
<keyword evidence="4" id="KW-0472">Membrane</keyword>
<dbReference type="OrthoDB" id="9779128at2"/>
<dbReference type="CDD" id="cd22268">
    <property type="entry name" value="DPBB_RlpA-like"/>
    <property type="match status" value="1"/>
</dbReference>
<keyword evidence="2 4" id="KW-0456">Lyase</keyword>
<feature type="domain" description="SPOR" evidence="6">
    <location>
        <begin position="183"/>
        <end position="259"/>
    </location>
</feature>
<dbReference type="PROSITE" id="PS51724">
    <property type="entry name" value="SPOR"/>
    <property type="match status" value="1"/>
</dbReference>
<dbReference type="GO" id="GO:0000270">
    <property type="term" value="P:peptidoglycan metabolic process"/>
    <property type="evidence" value="ECO:0007669"/>
    <property type="project" value="UniProtKB-UniRule"/>
</dbReference>
<keyword evidence="4" id="KW-0564">Palmitate</keyword>
<dbReference type="AlphaFoldDB" id="A0A3L8PZE4"/>
<evidence type="ECO:0000256" key="2">
    <source>
        <dbReference type="ARBA" id="ARBA00023239"/>
    </source>
</evidence>
<dbReference type="NCBIfam" id="TIGR00413">
    <property type="entry name" value="rlpA"/>
    <property type="match status" value="1"/>
</dbReference>
<protein>
    <recommendedName>
        <fullName evidence="4">Endolytic peptidoglycan transglycosylase RlpA</fullName>
        <ecNumber evidence="4">4.2.2.-</ecNumber>
    </recommendedName>
</protein>
<reference evidence="7 8" key="1">
    <citation type="submission" date="2018-09" db="EMBL/GenBank/DDBJ databases">
        <title>Phylogeny of the Shewanellaceae, and recommendation for two new genera, Pseudoshewanella and Parashewanella.</title>
        <authorList>
            <person name="Wang G."/>
        </authorList>
    </citation>
    <scope>NUCLEOTIDE SEQUENCE [LARGE SCALE GENOMIC DNA]</scope>
    <source>
        <strain evidence="7 8">C51</strain>
    </source>
</reference>
<keyword evidence="4" id="KW-1003">Cell membrane</keyword>
<evidence type="ECO:0000313" key="7">
    <source>
        <dbReference type="EMBL" id="RLV60149.1"/>
    </source>
</evidence>
<dbReference type="InterPro" id="IPR007730">
    <property type="entry name" value="SPOR-like_dom"/>
</dbReference>
<evidence type="ECO:0000313" key="8">
    <source>
        <dbReference type="Proteomes" id="UP000281474"/>
    </source>
</evidence>
<dbReference type="InterPro" id="IPR036908">
    <property type="entry name" value="RlpA-like_sf"/>
</dbReference>
<dbReference type="Gene3D" id="3.30.70.1070">
    <property type="entry name" value="Sporulation related repeat"/>
    <property type="match status" value="1"/>
</dbReference>
<dbReference type="InterPro" id="IPR012997">
    <property type="entry name" value="RplA"/>
</dbReference>
<comment type="caution">
    <text evidence="7">The sequence shown here is derived from an EMBL/GenBank/DDBJ whole genome shotgun (WGS) entry which is preliminary data.</text>
</comment>
<organism evidence="7 8">
    <name type="scientific">Parashewanella curva</name>
    <dbReference type="NCBI Taxonomy" id="2338552"/>
    <lineage>
        <taxon>Bacteria</taxon>
        <taxon>Pseudomonadati</taxon>
        <taxon>Pseudomonadota</taxon>
        <taxon>Gammaproteobacteria</taxon>
        <taxon>Alteromonadales</taxon>
        <taxon>Shewanellaceae</taxon>
        <taxon>Parashewanella</taxon>
    </lineage>
</organism>
<dbReference type="InterPro" id="IPR009009">
    <property type="entry name" value="RlpA-like_DPBB"/>
</dbReference>
<evidence type="ECO:0000256" key="5">
    <source>
        <dbReference type="RuleBase" id="RU003495"/>
    </source>
</evidence>
<keyword evidence="8" id="KW-1185">Reference proteome</keyword>
<dbReference type="Pfam" id="PF03330">
    <property type="entry name" value="DPBB_1"/>
    <property type="match status" value="1"/>
</dbReference>
<keyword evidence="3 4" id="KW-0961">Cell wall biogenesis/degradation</keyword>
<dbReference type="RefSeq" id="WP_121838568.1">
    <property type="nucleotide sequence ID" value="NZ_ML014769.1"/>
</dbReference>
<keyword evidence="4" id="KW-0449">Lipoprotein</keyword>
<dbReference type="FunFam" id="2.40.40.10:FF:000003">
    <property type="entry name" value="Endolytic peptidoglycan transglycosylase RlpA"/>
    <property type="match status" value="1"/>
</dbReference>
<comment type="function">
    <text evidence="4">Lytic transglycosylase with a strong preference for naked glycan strands that lack stem peptides.</text>
</comment>
<dbReference type="GO" id="GO:0071555">
    <property type="term" value="P:cell wall organization"/>
    <property type="evidence" value="ECO:0007669"/>
    <property type="project" value="UniProtKB-KW"/>
</dbReference>
<keyword evidence="1" id="KW-0732">Signal</keyword>
<dbReference type="InterPro" id="IPR034718">
    <property type="entry name" value="RlpA"/>
</dbReference>
<dbReference type="SUPFAM" id="SSF50685">
    <property type="entry name" value="Barwin-like endoglucanases"/>
    <property type="match status" value="1"/>
</dbReference>
<dbReference type="PROSITE" id="PS51257">
    <property type="entry name" value="PROKAR_LIPOPROTEIN"/>
    <property type="match status" value="1"/>
</dbReference>
<dbReference type="EMBL" id="QZEI01000020">
    <property type="protein sequence ID" value="RLV60149.1"/>
    <property type="molecule type" value="Genomic_DNA"/>
</dbReference>
<dbReference type="Proteomes" id="UP000281474">
    <property type="component" value="Unassembled WGS sequence"/>
</dbReference>